<evidence type="ECO:0000256" key="1">
    <source>
        <dbReference type="ARBA" id="ARBA00022723"/>
    </source>
</evidence>
<dbReference type="EC" id="3.4.24.-" evidence="6"/>
<reference evidence="9" key="1">
    <citation type="submission" date="2017-02" db="UniProtKB">
        <authorList>
            <consortium name="WormBaseParasite"/>
        </authorList>
    </citation>
    <scope>IDENTIFICATION</scope>
</reference>
<dbReference type="InterPro" id="IPR001506">
    <property type="entry name" value="Peptidase_M12A"/>
</dbReference>
<keyword evidence="8" id="KW-1185">Reference proteome</keyword>
<keyword evidence="3 5" id="KW-0482">Metalloprotease</keyword>
<evidence type="ECO:0000259" key="7">
    <source>
        <dbReference type="PROSITE" id="PS51864"/>
    </source>
</evidence>
<dbReference type="InterPro" id="IPR024079">
    <property type="entry name" value="MetalloPept_cat_dom_sf"/>
</dbReference>
<evidence type="ECO:0000256" key="3">
    <source>
        <dbReference type="ARBA" id="ARBA00023049"/>
    </source>
</evidence>
<evidence type="ECO:0000256" key="5">
    <source>
        <dbReference type="PROSITE-ProRule" id="PRU01211"/>
    </source>
</evidence>
<proteinExistence type="predicted"/>
<dbReference type="InterPro" id="IPR006026">
    <property type="entry name" value="Peptidase_Metallo"/>
</dbReference>
<dbReference type="WBParaSite" id="PTRK_0000553010.1">
    <property type="protein sequence ID" value="PTRK_0000553010.1"/>
    <property type="gene ID" value="PTRK_0000553010"/>
</dbReference>
<keyword evidence="5 6" id="KW-0645">Protease</keyword>
<evidence type="ECO:0000313" key="9">
    <source>
        <dbReference type="WBParaSite" id="PTRK_0000553010.1"/>
    </source>
</evidence>
<dbReference type="InterPro" id="IPR000742">
    <property type="entry name" value="EGF"/>
</dbReference>
<dbReference type="GO" id="GO:0008270">
    <property type="term" value="F:zinc ion binding"/>
    <property type="evidence" value="ECO:0007669"/>
    <property type="project" value="UniProtKB-UniRule"/>
</dbReference>
<dbReference type="SMART" id="SM00235">
    <property type="entry name" value="ZnMc"/>
    <property type="match status" value="1"/>
</dbReference>
<dbReference type="PANTHER" id="PTHR10127:SF802">
    <property type="entry name" value="ZINC METALLOPROTEINASE NAS-10"/>
    <property type="match status" value="1"/>
</dbReference>
<evidence type="ECO:0000256" key="6">
    <source>
        <dbReference type="RuleBase" id="RU361183"/>
    </source>
</evidence>
<dbReference type="SUPFAM" id="SSF55486">
    <property type="entry name" value="Metalloproteases ('zincins'), catalytic domain"/>
    <property type="match status" value="1"/>
</dbReference>
<comment type="caution">
    <text evidence="5">Lacks conserved residue(s) required for the propagation of feature annotation.</text>
</comment>
<feature type="binding site" evidence="5">
    <location>
        <position position="133"/>
    </location>
    <ligand>
        <name>Zn(2+)</name>
        <dbReference type="ChEBI" id="CHEBI:29105"/>
        <note>catalytic</note>
    </ligand>
</feature>
<evidence type="ECO:0000256" key="4">
    <source>
        <dbReference type="ARBA" id="ARBA00023157"/>
    </source>
</evidence>
<feature type="binding site" evidence="5">
    <location>
        <position position="143"/>
    </location>
    <ligand>
        <name>Zn(2+)</name>
        <dbReference type="ChEBI" id="CHEBI:29105"/>
        <note>catalytic</note>
    </ligand>
</feature>
<sequence>MIKFLLLIFSAISYFAFINVINEFDWTKHTDLKEKREILLNAKGNWTLPIKYFIQSFSPTLDAETIQKALQDIQSRTCINFTKVDSFSRAEEGIIFIPHNEICQSLLGHSPFSYPHTIYLTVGCSQSMGIVQHEVCHALGVQHQHTRTDRDDFVSIETKNIKDDVVSEKGIFSKNDDLVFKSLGTQYDYTSVMHYSKNAYSKNGEKTIVAKNINLYENMMGQREKLNFNDVKLLNGYYCSDKCKTHSLVCENGGYKHWEDCTKCVCPRGFGGDKCESIVKIGEDCPQMKLEAQNQIRKIHVNGTKKCNFLIKAKGNKKILLLFTVVTQPKDICTPESGVEIKYMKDKAIAGLCLCGFYKRVYIKSEGSDVYIEYNGKRFDNQLVLFYALSRNNENSPGICHRGNCFKKVGNRFEKFTSIPNGNAKQPKKKTSS</sequence>
<dbReference type="PRINTS" id="PR00480">
    <property type="entry name" value="ASTACIN"/>
</dbReference>
<feature type="binding site" evidence="5">
    <location>
        <position position="137"/>
    </location>
    <ligand>
        <name>Zn(2+)</name>
        <dbReference type="ChEBI" id="CHEBI:29105"/>
        <note>catalytic</note>
    </ligand>
</feature>
<dbReference type="PROSITE" id="PS00022">
    <property type="entry name" value="EGF_1"/>
    <property type="match status" value="1"/>
</dbReference>
<dbReference type="Gene3D" id="3.40.390.10">
    <property type="entry name" value="Collagenase (Catalytic Domain)"/>
    <property type="match status" value="1"/>
</dbReference>
<keyword evidence="1 5" id="KW-0479">Metal-binding</keyword>
<organism evidence="8 9">
    <name type="scientific">Parastrongyloides trichosuri</name>
    <name type="common">Possum-specific nematode worm</name>
    <dbReference type="NCBI Taxonomy" id="131310"/>
    <lineage>
        <taxon>Eukaryota</taxon>
        <taxon>Metazoa</taxon>
        <taxon>Ecdysozoa</taxon>
        <taxon>Nematoda</taxon>
        <taxon>Chromadorea</taxon>
        <taxon>Rhabditida</taxon>
        <taxon>Tylenchina</taxon>
        <taxon>Panagrolaimomorpha</taxon>
        <taxon>Strongyloidoidea</taxon>
        <taxon>Strongyloididae</taxon>
        <taxon>Parastrongyloides</taxon>
    </lineage>
</organism>
<protein>
    <recommendedName>
        <fullName evidence="6">Metalloendopeptidase</fullName>
        <ecNumber evidence="6">3.4.24.-</ecNumber>
    </recommendedName>
</protein>
<dbReference type="GO" id="GO:0004222">
    <property type="term" value="F:metalloendopeptidase activity"/>
    <property type="evidence" value="ECO:0007669"/>
    <property type="project" value="UniProtKB-UniRule"/>
</dbReference>
<dbReference type="PANTHER" id="PTHR10127">
    <property type="entry name" value="DISCOIDIN, CUB, EGF, LAMININ , AND ZINC METALLOPROTEASE DOMAIN CONTAINING"/>
    <property type="match status" value="1"/>
</dbReference>
<evidence type="ECO:0000313" key="8">
    <source>
        <dbReference type="Proteomes" id="UP000038045"/>
    </source>
</evidence>
<dbReference type="PROSITE" id="PS51864">
    <property type="entry name" value="ASTACIN"/>
    <property type="match status" value="1"/>
</dbReference>
<keyword evidence="5 6" id="KW-0378">Hydrolase</keyword>
<keyword evidence="4" id="KW-1015">Disulfide bond</keyword>
<dbReference type="Pfam" id="PF01400">
    <property type="entry name" value="Astacin"/>
    <property type="match status" value="1"/>
</dbReference>
<dbReference type="Proteomes" id="UP000038045">
    <property type="component" value="Unplaced"/>
</dbReference>
<feature type="active site" evidence="5">
    <location>
        <position position="134"/>
    </location>
</feature>
<dbReference type="AlphaFoldDB" id="A0A0N4ZD86"/>
<keyword evidence="2 5" id="KW-0862">Zinc</keyword>
<dbReference type="GO" id="GO:0006508">
    <property type="term" value="P:proteolysis"/>
    <property type="evidence" value="ECO:0007669"/>
    <property type="project" value="UniProtKB-KW"/>
</dbReference>
<accession>A0A0N4ZD86</accession>
<dbReference type="PROSITE" id="PS01186">
    <property type="entry name" value="EGF_2"/>
    <property type="match status" value="1"/>
</dbReference>
<feature type="domain" description="Peptidase M12A" evidence="7">
    <location>
        <begin position="41"/>
        <end position="240"/>
    </location>
</feature>
<name>A0A0N4ZD86_PARTI</name>
<evidence type="ECO:0000256" key="2">
    <source>
        <dbReference type="ARBA" id="ARBA00022833"/>
    </source>
</evidence>
<comment type="cofactor">
    <cofactor evidence="5 6">
        <name>Zn(2+)</name>
        <dbReference type="ChEBI" id="CHEBI:29105"/>
    </cofactor>
    <text evidence="5 6">Binds 1 zinc ion per subunit.</text>
</comment>